<dbReference type="RefSeq" id="WP_069570034.1">
    <property type="nucleotide sequence ID" value="NZ_CP017157.1"/>
</dbReference>
<feature type="region of interest" description="Disordered" evidence="1">
    <location>
        <begin position="219"/>
        <end position="240"/>
    </location>
</feature>
<dbReference type="Proteomes" id="UP000094094">
    <property type="component" value="Chromosome"/>
</dbReference>
<dbReference type="OrthoDB" id="4263144at2"/>
<organism evidence="3 4">
    <name type="scientific">Streptomyces lydicus</name>
    <dbReference type="NCBI Taxonomy" id="47763"/>
    <lineage>
        <taxon>Bacteria</taxon>
        <taxon>Bacillati</taxon>
        <taxon>Actinomycetota</taxon>
        <taxon>Actinomycetes</taxon>
        <taxon>Kitasatosporales</taxon>
        <taxon>Streptomycetaceae</taxon>
        <taxon>Streptomyces</taxon>
    </lineage>
</organism>
<keyword evidence="2" id="KW-0732">Signal</keyword>
<keyword evidence="4" id="KW-1185">Reference proteome</keyword>
<proteinExistence type="predicted"/>
<evidence type="ECO:0000313" key="4">
    <source>
        <dbReference type="Proteomes" id="UP000094094"/>
    </source>
</evidence>
<dbReference type="EMBL" id="CP017157">
    <property type="protein sequence ID" value="AOP47892.1"/>
    <property type="molecule type" value="Genomic_DNA"/>
</dbReference>
<reference evidence="3 4" key="1">
    <citation type="submission" date="2016-09" db="EMBL/GenBank/DDBJ databases">
        <title>Complete genome sequencing of Streptomyces lydicus 103 and metabolic pathways analysis of antibiotic biosynthesis.</title>
        <authorList>
            <person name="Jia N."/>
            <person name="Ding M.-Z."/>
            <person name="Gao F."/>
            <person name="Yuan Y.-J."/>
        </authorList>
    </citation>
    <scope>NUCLEOTIDE SEQUENCE [LARGE SCALE GENOMIC DNA]</scope>
    <source>
        <strain evidence="3 4">103</strain>
    </source>
</reference>
<dbReference type="AlphaFoldDB" id="A0A1D7VME1"/>
<dbReference type="KEGG" id="slc:SL103_18075"/>
<feature type="region of interest" description="Disordered" evidence="1">
    <location>
        <begin position="54"/>
        <end position="76"/>
    </location>
</feature>
<gene>
    <name evidence="3" type="ORF">SL103_18075</name>
</gene>
<accession>A0A1D7VME1</accession>
<evidence type="ECO:0000256" key="2">
    <source>
        <dbReference type="SAM" id="SignalP"/>
    </source>
</evidence>
<sequence>MNGRVRNVLPVGRGRRAKAVAVGAMALAASLCLTVAPAQADGGGGGFGSSGGLMGSAQGAYDPSPGPDPMNDPQKRAEFLSNCGDKCTITNGTFVSEATEGTPERVSDFHDTCAATGSFSYKEEETTGNGLVVSMGLKAPAVMGVEVLPKIDYTQVHTQTTGITDTVNQDQPYTIYWLDKVPMTQTLRGNWSYEGDSVKGLSARDFPDVEADVTYTAFRKQSRPMTEEEKISRCGNVSPS</sequence>
<evidence type="ECO:0000313" key="3">
    <source>
        <dbReference type="EMBL" id="AOP47892.1"/>
    </source>
</evidence>
<feature type="signal peptide" evidence="2">
    <location>
        <begin position="1"/>
        <end position="40"/>
    </location>
</feature>
<protein>
    <submittedName>
        <fullName evidence="3">Uncharacterized protein</fullName>
    </submittedName>
</protein>
<evidence type="ECO:0000256" key="1">
    <source>
        <dbReference type="SAM" id="MobiDB-lite"/>
    </source>
</evidence>
<name>A0A1D7VME1_9ACTN</name>
<feature type="chain" id="PRO_5009101059" evidence="2">
    <location>
        <begin position="41"/>
        <end position="240"/>
    </location>
</feature>